<evidence type="ECO:0000313" key="1">
    <source>
        <dbReference type="EMBL" id="GFO09234.1"/>
    </source>
</evidence>
<comment type="caution">
    <text evidence="1">The sequence shown here is derived from an EMBL/GenBank/DDBJ whole genome shotgun (WGS) entry which is preliminary data.</text>
</comment>
<organism evidence="1 2">
    <name type="scientific">Plakobranchus ocellatus</name>
    <dbReference type="NCBI Taxonomy" id="259542"/>
    <lineage>
        <taxon>Eukaryota</taxon>
        <taxon>Metazoa</taxon>
        <taxon>Spiralia</taxon>
        <taxon>Lophotrochozoa</taxon>
        <taxon>Mollusca</taxon>
        <taxon>Gastropoda</taxon>
        <taxon>Heterobranchia</taxon>
        <taxon>Euthyneura</taxon>
        <taxon>Panpulmonata</taxon>
        <taxon>Sacoglossa</taxon>
        <taxon>Placobranchoidea</taxon>
        <taxon>Plakobranchidae</taxon>
        <taxon>Plakobranchus</taxon>
    </lineage>
</organism>
<evidence type="ECO:0000313" key="2">
    <source>
        <dbReference type="Proteomes" id="UP000735302"/>
    </source>
</evidence>
<dbReference type="EMBL" id="BLXT01004061">
    <property type="protein sequence ID" value="GFO09234.1"/>
    <property type="molecule type" value="Genomic_DNA"/>
</dbReference>
<dbReference type="AlphaFoldDB" id="A0AAV4ASD2"/>
<dbReference type="Proteomes" id="UP000735302">
    <property type="component" value="Unassembled WGS sequence"/>
</dbReference>
<sequence length="83" mass="8623">MLTPFSSNEPILQFDPVPVGAVCAGNSRSHTQHVQAAATAADVGSSSQRLVTGQISRRRPGATTAAVCCWRAGQANDQEDNGV</sequence>
<keyword evidence="2" id="KW-1185">Reference proteome</keyword>
<proteinExistence type="predicted"/>
<reference evidence="1 2" key="1">
    <citation type="journal article" date="2021" name="Elife">
        <title>Chloroplast acquisition without the gene transfer in kleptoplastic sea slugs, Plakobranchus ocellatus.</title>
        <authorList>
            <person name="Maeda T."/>
            <person name="Takahashi S."/>
            <person name="Yoshida T."/>
            <person name="Shimamura S."/>
            <person name="Takaki Y."/>
            <person name="Nagai Y."/>
            <person name="Toyoda A."/>
            <person name="Suzuki Y."/>
            <person name="Arimoto A."/>
            <person name="Ishii H."/>
            <person name="Satoh N."/>
            <person name="Nishiyama T."/>
            <person name="Hasebe M."/>
            <person name="Maruyama T."/>
            <person name="Minagawa J."/>
            <person name="Obokata J."/>
            <person name="Shigenobu S."/>
        </authorList>
    </citation>
    <scope>NUCLEOTIDE SEQUENCE [LARGE SCALE GENOMIC DNA]</scope>
</reference>
<name>A0AAV4ASD2_9GAST</name>
<accession>A0AAV4ASD2</accession>
<protein>
    <submittedName>
        <fullName evidence="1">Uncharacterized protein</fullName>
    </submittedName>
</protein>
<gene>
    <name evidence="1" type="ORF">PoB_003573900</name>
</gene>